<accession>A0A1F7TXC0</accession>
<proteinExistence type="predicted"/>
<gene>
    <name evidence="1" type="ORF">A3C17_03365</name>
</gene>
<reference evidence="1 2" key="1">
    <citation type="journal article" date="2016" name="Nat. Commun.">
        <title>Thousands of microbial genomes shed light on interconnected biogeochemical processes in an aquifer system.</title>
        <authorList>
            <person name="Anantharaman K."/>
            <person name="Brown C.T."/>
            <person name="Hug L.A."/>
            <person name="Sharon I."/>
            <person name="Castelle C.J."/>
            <person name="Probst A.J."/>
            <person name="Thomas B.C."/>
            <person name="Singh A."/>
            <person name="Wilkins M.J."/>
            <person name="Karaoz U."/>
            <person name="Brodie E.L."/>
            <person name="Williams K.H."/>
            <person name="Hubbard S.S."/>
            <person name="Banfield J.F."/>
        </authorList>
    </citation>
    <scope>NUCLEOTIDE SEQUENCE [LARGE SCALE GENOMIC DNA]</scope>
</reference>
<comment type="caution">
    <text evidence="1">The sequence shown here is derived from an EMBL/GenBank/DDBJ whole genome shotgun (WGS) entry which is preliminary data.</text>
</comment>
<dbReference type="InterPro" id="IPR011009">
    <property type="entry name" value="Kinase-like_dom_sf"/>
</dbReference>
<dbReference type="Proteomes" id="UP000177097">
    <property type="component" value="Unassembled WGS sequence"/>
</dbReference>
<protein>
    <recommendedName>
        <fullName evidence="3">Aminoglycoside phosphotransferase domain-containing protein</fullName>
    </recommendedName>
</protein>
<dbReference type="EMBL" id="MGDX01000028">
    <property type="protein sequence ID" value="OGL70612.1"/>
    <property type="molecule type" value="Genomic_DNA"/>
</dbReference>
<evidence type="ECO:0000313" key="2">
    <source>
        <dbReference type="Proteomes" id="UP000177097"/>
    </source>
</evidence>
<organism evidence="1 2">
    <name type="scientific">Candidatus Uhrbacteria bacterium RIFCSPHIGHO2_02_FULL_53_13</name>
    <dbReference type="NCBI Taxonomy" id="1802389"/>
    <lineage>
        <taxon>Bacteria</taxon>
        <taxon>Candidatus Uhriibacteriota</taxon>
    </lineage>
</organism>
<dbReference type="STRING" id="1802389.A3C17_03365"/>
<evidence type="ECO:0000313" key="1">
    <source>
        <dbReference type="EMBL" id="OGL70612.1"/>
    </source>
</evidence>
<sequence>MSFPFEQIDPTKTRVLKSSSKYLIFSCEAGGTSFVIKIAHTHHEQLTREVERIQSLKQAYPVLGRRLPSIVASGAIPTGLHAGKAYYAQEYLSGKTFSHVLQSGLVPSATFSKAVSTLVRTLCDLTLEHQCDEAFYGQSGSFLREAVIGAYRQAVAFPHINHVDQCEDLVINGTRMAPLKDVLQRIVSSPILARIERGPSCISSLGHWNFHGDNILLESVERAADVRVIDPDTKIEQGDPLFGLARFFYTFPHDTADYGQYVIHSSMMTRLQTGTADMDITCLWPHVVYEQYQIFSRAFLDAQELISLDARFADERLRARLILNMLLCLLRGVSANYDEAIEFVEGSGTAFRHKGIFFYLQACLFASTILEKEVMKISHHETAYVG</sequence>
<dbReference type="SUPFAM" id="SSF56112">
    <property type="entry name" value="Protein kinase-like (PK-like)"/>
    <property type="match status" value="1"/>
</dbReference>
<name>A0A1F7TXC0_9BACT</name>
<evidence type="ECO:0008006" key="3">
    <source>
        <dbReference type="Google" id="ProtNLM"/>
    </source>
</evidence>
<dbReference type="AlphaFoldDB" id="A0A1F7TXC0"/>